<protein>
    <submittedName>
        <fullName evidence="13">Aquaglyceroporin like protein, other eukaryote</fullName>
    </submittedName>
</protein>
<keyword evidence="7 12" id="KW-0472">Membrane</keyword>
<dbReference type="PROSITE" id="PS00221">
    <property type="entry name" value="MIP"/>
    <property type="match status" value="1"/>
</dbReference>
<evidence type="ECO:0000256" key="12">
    <source>
        <dbReference type="SAM" id="Phobius"/>
    </source>
</evidence>
<comment type="catalytic activity">
    <reaction evidence="8">
        <text>H2O(in) = H2O(out)</text>
        <dbReference type="Rhea" id="RHEA:29667"/>
        <dbReference type="ChEBI" id="CHEBI:15377"/>
    </reaction>
</comment>
<dbReference type="PRINTS" id="PR00783">
    <property type="entry name" value="MINTRINSICP"/>
</dbReference>
<evidence type="ECO:0000256" key="5">
    <source>
        <dbReference type="ARBA" id="ARBA00022737"/>
    </source>
</evidence>
<feature type="transmembrane region" description="Helical" evidence="12">
    <location>
        <begin position="99"/>
        <end position="118"/>
    </location>
</feature>
<proteinExistence type="inferred from homology"/>
<evidence type="ECO:0000256" key="6">
    <source>
        <dbReference type="ARBA" id="ARBA00022989"/>
    </source>
</evidence>
<dbReference type="VEuPathDB" id="FungiDB:FOXG_10001"/>
<comment type="subcellular location">
    <subcellularLocation>
        <location evidence="1">Membrane</location>
        <topology evidence="1">Multi-pass membrane protein</topology>
    </subcellularLocation>
</comment>
<feature type="transmembrane region" description="Helical" evidence="12">
    <location>
        <begin position="294"/>
        <end position="315"/>
    </location>
</feature>
<dbReference type="PANTHER" id="PTHR43829:SF9">
    <property type="entry name" value="AQUAPORIN-9"/>
    <property type="match status" value="1"/>
</dbReference>
<dbReference type="GeneID" id="28951514"/>
<accession>A0A0J9VEM3</accession>
<evidence type="ECO:0000313" key="13">
    <source>
        <dbReference type="EMBL" id="KNB09420.1"/>
    </source>
</evidence>
<dbReference type="RefSeq" id="XP_018247465.1">
    <property type="nucleotide sequence ID" value="XM_018389242.1"/>
</dbReference>
<dbReference type="InterPro" id="IPR000425">
    <property type="entry name" value="MIP"/>
</dbReference>
<feature type="transmembrane region" description="Helical" evidence="12">
    <location>
        <begin position="262"/>
        <end position="282"/>
    </location>
</feature>
<dbReference type="InterPro" id="IPR023271">
    <property type="entry name" value="Aquaporin-like"/>
</dbReference>
<dbReference type="PANTHER" id="PTHR43829">
    <property type="entry name" value="AQUAPORIN OR AQUAGLYCEROPORIN RELATED"/>
    <property type="match status" value="1"/>
</dbReference>
<feature type="transmembrane region" description="Helical" evidence="12">
    <location>
        <begin position="232"/>
        <end position="250"/>
    </location>
</feature>
<keyword evidence="5" id="KW-0677">Repeat</keyword>
<dbReference type="InterPro" id="IPR022357">
    <property type="entry name" value="MIP_CS"/>
</dbReference>
<evidence type="ECO:0000256" key="9">
    <source>
        <dbReference type="ARBA" id="ARBA00049405"/>
    </source>
</evidence>
<sequence length="388" mass="41956">MLYDANPLSVTCLSCIRQTSPLSVSRSSSQAHSRMPIPTMNDSISESSVHKSSIPTKVEMSQNEKYSEAPSEPPTIPPPPEQYAWSRVREYCQDAFSEFFGTFILLLFGDGVVAQVVLSRGTKGDYQSISWGWGLGVMLGVYVGGKSGGHLNPAVTLANCIFRGHPWRKFPVYAVAQVLGAMCAAAVVYGNYKSAFDAYEGGPGIRTVIGENATAGVFCTYPAEFMTRTGMFFSEFIASTILQFVIFAMADSANIGAGPLMPLGLFFLIFGIGACFGWETGYAINLARDFGPRLVSYMIGYGSEVWSAGGYYFWVSPTTIPRLSISTDGEIQIPMVAPFMGCAFGGLLYDVFIYTGPSPINTPGMGLPRLLSPRRSTWSNTYSASSPV</sequence>
<dbReference type="KEGG" id="fox:FOXG_10001"/>
<dbReference type="Proteomes" id="UP000009097">
    <property type="component" value="Unassembled WGS sequence"/>
</dbReference>
<feature type="compositionally biased region" description="Low complexity" evidence="11">
    <location>
        <begin position="43"/>
        <end position="53"/>
    </location>
</feature>
<evidence type="ECO:0000256" key="4">
    <source>
        <dbReference type="ARBA" id="ARBA00022692"/>
    </source>
</evidence>
<dbReference type="GO" id="GO:0015254">
    <property type="term" value="F:glycerol channel activity"/>
    <property type="evidence" value="ECO:0007669"/>
    <property type="project" value="TreeGrafter"/>
</dbReference>
<dbReference type="CDD" id="cd00333">
    <property type="entry name" value="MIP"/>
    <property type="match status" value="1"/>
</dbReference>
<organism evidence="13 14">
    <name type="scientific">Fusarium oxysporum f. sp. lycopersici (strain 4287 / CBS 123668 / FGSC 9935 / NRRL 34936)</name>
    <name type="common">Fusarium vascular wilt of tomato</name>
    <dbReference type="NCBI Taxonomy" id="426428"/>
    <lineage>
        <taxon>Eukaryota</taxon>
        <taxon>Fungi</taxon>
        <taxon>Dikarya</taxon>
        <taxon>Ascomycota</taxon>
        <taxon>Pezizomycotina</taxon>
        <taxon>Sordariomycetes</taxon>
        <taxon>Hypocreomycetidae</taxon>
        <taxon>Hypocreales</taxon>
        <taxon>Nectriaceae</taxon>
        <taxon>Fusarium</taxon>
        <taxon>Fusarium oxysporum species complex</taxon>
    </lineage>
</organism>
<dbReference type="InterPro" id="IPR050363">
    <property type="entry name" value="MIP/Aquaporin"/>
</dbReference>
<evidence type="ECO:0000256" key="3">
    <source>
        <dbReference type="ARBA" id="ARBA00022448"/>
    </source>
</evidence>
<dbReference type="GO" id="GO:0005886">
    <property type="term" value="C:plasma membrane"/>
    <property type="evidence" value="ECO:0007669"/>
    <property type="project" value="TreeGrafter"/>
</dbReference>
<dbReference type="OrthoDB" id="3222at2759"/>
<evidence type="ECO:0000256" key="11">
    <source>
        <dbReference type="SAM" id="MobiDB-lite"/>
    </source>
</evidence>
<reference evidence="13" key="2">
    <citation type="journal article" date="2010" name="Nature">
        <title>Comparative genomics reveals mobile pathogenicity chromosomes in Fusarium.</title>
        <authorList>
            <person name="Ma L.J."/>
            <person name="van der Does H.C."/>
            <person name="Borkovich K.A."/>
            <person name="Coleman J.J."/>
            <person name="Daboussi M.J."/>
            <person name="Di Pietro A."/>
            <person name="Dufresne M."/>
            <person name="Freitag M."/>
            <person name="Grabherr M."/>
            <person name="Henrissat B."/>
            <person name="Houterman P.M."/>
            <person name="Kang S."/>
            <person name="Shim W.B."/>
            <person name="Woloshuk C."/>
            <person name="Xie X."/>
            <person name="Xu J.R."/>
            <person name="Antoniw J."/>
            <person name="Baker S.E."/>
            <person name="Bluhm B.H."/>
            <person name="Breakspear A."/>
            <person name="Brown D.W."/>
            <person name="Butchko R.A."/>
            <person name="Chapman S."/>
            <person name="Coulson R."/>
            <person name="Coutinho P.M."/>
            <person name="Danchin E.G."/>
            <person name="Diener A."/>
            <person name="Gale L.R."/>
            <person name="Gardiner D.M."/>
            <person name="Goff S."/>
            <person name="Hammond-Kosack K.E."/>
            <person name="Hilburn K."/>
            <person name="Hua-Van A."/>
            <person name="Jonkers W."/>
            <person name="Kazan K."/>
            <person name="Kodira C.D."/>
            <person name="Koehrsen M."/>
            <person name="Kumar L."/>
            <person name="Lee Y.H."/>
            <person name="Li L."/>
            <person name="Manners J.M."/>
            <person name="Miranda-Saavedra D."/>
            <person name="Mukherjee M."/>
            <person name="Park G."/>
            <person name="Park J."/>
            <person name="Park S.Y."/>
            <person name="Proctor R.H."/>
            <person name="Regev A."/>
            <person name="Ruiz-Roldan M.C."/>
            <person name="Sain D."/>
            <person name="Sakthikumar S."/>
            <person name="Sykes S."/>
            <person name="Schwartz D.C."/>
            <person name="Turgeon B.G."/>
            <person name="Wapinski I."/>
            <person name="Yoder O."/>
            <person name="Young S."/>
            <person name="Zeng Q."/>
            <person name="Zhou S."/>
            <person name="Galagan J."/>
            <person name="Cuomo C.A."/>
            <person name="Kistler H.C."/>
            <person name="Rep M."/>
        </authorList>
    </citation>
    <scope>NUCLEOTIDE SEQUENCE [LARGE SCALE GENOMIC DNA]</scope>
    <source>
        <strain evidence="13">4287</strain>
    </source>
</reference>
<keyword evidence="4 10" id="KW-0812">Transmembrane</keyword>
<dbReference type="SUPFAM" id="SSF81338">
    <property type="entry name" value="Aquaporin-like"/>
    <property type="match status" value="1"/>
</dbReference>
<evidence type="ECO:0000256" key="1">
    <source>
        <dbReference type="ARBA" id="ARBA00004141"/>
    </source>
</evidence>
<dbReference type="EMBL" id="DS231707">
    <property type="protein sequence ID" value="KNB09420.1"/>
    <property type="molecule type" value="Genomic_DNA"/>
</dbReference>
<reference evidence="13" key="1">
    <citation type="submission" date="2007-04" db="EMBL/GenBank/DDBJ databases">
        <authorList>
            <consortium name="The Broad Institute Genome Sequencing Platform"/>
            <person name="Birren B."/>
            <person name="Lander E."/>
            <person name="Galagan J."/>
            <person name="Nusbaum C."/>
            <person name="Devon K."/>
            <person name="Ma L.-J."/>
            <person name="Jaffe D."/>
            <person name="Butler J."/>
            <person name="Alvarez P."/>
            <person name="Gnerre S."/>
            <person name="Grabherr M."/>
            <person name="Kleber M."/>
            <person name="Mauceli E."/>
            <person name="Brockman W."/>
            <person name="MacCallum I.A."/>
            <person name="Young S."/>
            <person name="LaButti K."/>
            <person name="DeCaprio D."/>
            <person name="Crawford M."/>
            <person name="Koehrsen M."/>
            <person name="Engels R."/>
            <person name="Montgomery P."/>
            <person name="Pearson M."/>
            <person name="Howarth C."/>
            <person name="Larson L."/>
            <person name="White J."/>
            <person name="O'Leary S."/>
            <person name="Kodira C."/>
            <person name="Zeng Q."/>
            <person name="Yandava C."/>
            <person name="Alvarado L."/>
            <person name="Kistler C."/>
            <person name="Shim W.-B."/>
            <person name="Kang S."/>
            <person name="Woloshuk C."/>
        </authorList>
    </citation>
    <scope>NUCLEOTIDE SEQUENCE</scope>
    <source>
        <strain evidence="13">4287</strain>
    </source>
</reference>
<feature type="region of interest" description="Disordered" evidence="11">
    <location>
        <begin position="26"/>
        <end position="80"/>
    </location>
</feature>
<comment type="catalytic activity">
    <reaction evidence="9">
        <text>glycerol(in) = glycerol(out)</text>
        <dbReference type="Rhea" id="RHEA:29675"/>
        <dbReference type="ChEBI" id="CHEBI:17754"/>
    </reaction>
</comment>
<comment type="similarity">
    <text evidence="2 10">Belongs to the MIP/aquaporin (TC 1.A.8) family.</text>
</comment>
<evidence type="ECO:0000256" key="2">
    <source>
        <dbReference type="ARBA" id="ARBA00006175"/>
    </source>
</evidence>
<dbReference type="NCBIfam" id="TIGR00861">
    <property type="entry name" value="MIP"/>
    <property type="match status" value="1"/>
</dbReference>
<feature type="transmembrane region" description="Helical" evidence="12">
    <location>
        <begin position="335"/>
        <end position="355"/>
    </location>
</feature>
<dbReference type="AlphaFoldDB" id="A0A0J9VEM3"/>
<name>A0A0J9VEM3_FUSO4</name>
<dbReference type="GO" id="GO:0015250">
    <property type="term" value="F:water channel activity"/>
    <property type="evidence" value="ECO:0007669"/>
    <property type="project" value="TreeGrafter"/>
</dbReference>
<evidence type="ECO:0000256" key="10">
    <source>
        <dbReference type="RuleBase" id="RU000477"/>
    </source>
</evidence>
<evidence type="ECO:0000256" key="8">
    <source>
        <dbReference type="ARBA" id="ARBA00034651"/>
    </source>
</evidence>
<feature type="compositionally biased region" description="Pro residues" evidence="11">
    <location>
        <begin position="71"/>
        <end position="80"/>
    </location>
</feature>
<keyword evidence="6 12" id="KW-1133">Transmembrane helix</keyword>
<feature type="transmembrane region" description="Helical" evidence="12">
    <location>
        <begin position="170"/>
        <end position="189"/>
    </location>
</feature>
<dbReference type="Pfam" id="PF00230">
    <property type="entry name" value="MIP"/>
    <property type="match status" value="1"/>
</dbReference>
<keyword evidence="3 10" id="KW-0813">Transport</keyword>
<evidence type="ECO:0000256" key="7">
    <source>
        <dbReference type="ARBA" id="ARBA00023136"/>
    </source>
</evidence>
<evidence type="ECO:0000313" key="14">
    <source>
        <dbReference type="Proteomes" id="UP000009097"/>
    </source>
</evidence>
<dbReference type="FunFam" id="1.20.1080.10:FF:000027">
    <property type="entry name" value="MIP aquaporin"/>
    <property type="match status" value="1"/>
</dbReference>
<gene>
    <name evidence="13" type="ORF">FOXG_10001</name>
</gene>
<dbReference type="Gene3D" id="1.20.1080.10">
    <property type="entry name" value="Glycerol uptake facilitator protein"/>
    <property type="match status" value="1"/>
</dbReference>